<feature type="domain" description="bAvd-like" evidence="2">
    <location>
        <begin position="8"/>
        <end position="110"/>
    </location>
</feature>
<keyword evidence="4" id="KW-1185">Reference proteome</keyword>
<dbReference type="InterPro" id="IPR036583">
    <property type="entry name" value="23S_rRNA_IVS_sf"/>
</dbReference>
<dbReference type="InterPro" id="IPR055360">
    <property type="entry name" value="bAvd"/>
</dbReference>
<dbReference type="Gene3D" id="1.20.1440.60">
    <property type="entry name" value="23S rRNA-intervening sequence"/>
    <property type="match status" value="1"/>
</dbReference>
<evidence type="ECO:0000256" key="1">
    <source>
        <dbReference type="SAM" id="MobiDB-lite"/>
    </source>
</evidence>
<dbReference type="NCBIfam" id="NF033474">
    <property type="entry name" value="DivGenRetAVD"/>
    <property type="match status" value="1"/>
</dbReference>
<gene>
    <name evidence="3" type="ORF">CLG94_04890</name>
</gene>
<dbReference type="RefSeq" id="WP_107561744.1">
    <property type="nucleotide sequence ID" value="NZ_NVQC01000016.1"/>
</dbReference>
<name>A0A2T4TZ47_9BACT</name>
<sequence length="251" mass="27995">MADDVIPIVQRPYDFAVALYGYVNRFPRMHKLLLGRELMGLALRLLVTLVTANRRRDKVPELEEASGVVDALRITLRLSMRLGLLSHKGYEALSRDLDEIGRMLGGWLKHSAAAGAETTEGPPRTPDDRLRRRRQMGGRQRGLPPSVCQGPRSPDVLFRIAAGQRARCKTIQITGASAEVIRAKLSGIIERPSHCSPASSEHSSFSMHAGAERIDKPLGLFQRCANVLFRYPGSRDQWIALHQIECRNLLT</sequence>
<feature type="region of interest" description="Disordered" evidence="1">
    <location>
        <begin position="113"/>
        <end position="148"/>
    </location>
</feature>
<dbReference type="Proteomes" id="UP000241436">
    <property type="component" value="Unassembled WGS sequence"/>
</dbReference>
<dbReference type="CDD" id="cd16376">
    <property type="entry name" value="Avd_like"/>
    <property type="match status" value="1"/>
</dbReference>
<proteinExistence type="predicted"/>
<dbReference type="Pfam" id="PF22296">
    <property type="entry name" value="bAvd"/>
    <property type="match status" value="1"/>
</dbReference>
<evidence type="ECO:0000313" key="3">
    <source>
        <dbReference type="EMBL" id="PTL36372.1"/>
    </source>
</evidence>
<reference evidence="3 4" key="1">
    <citation type="submission" date="2017-09" db="EMBL/GenBank/DDBJ databases">
        <title>Bloom of a denitrifying methanotroph, Candidatus Methylomirabilis limnetica, in a deep stratified lake.</title>
        <authorList>
            <person name="Graf J.S."/>
            <person name="Marchant H.K."/>
            <person name="Tienken D."/>
            <person name="Hach P.F."/>
            <person name="Brand A."/>
            <person name="Schubert C.J."/>
            <person name="Kuypers M.M."/>
            <person name="Milucka J."/>
        </authorList>
    </citation>
    <scope>NUCLEOTIDE SEQUENCE [LARGE SCALE GENOMIC DNA]</scope>
    <source>
        <strain evidence="3 4">Zug</strain>
    </source>
</reference>
<evidence type="ECO:0000313" key="4">
    <source>
        <dbReference type="Proteomes" id="UP000241436"/>
    </source>
</evidence>
<accession>A0A2T4TZ47</accession>
<dbReference type="EMBL" id="NVQC01000016">
    <property type="protein sequence ID" value="PTL36372.1"/>
    <property type="molecule type" value="Genomic_DNA"/>
</dbReference>
<reference evidence="4" key="2">
    <citation type="journal article" date="2018" name="Environ. Microbiol.">
        <title>Bloom of a denitrifying methanotroph, 'Candidatus Methylomirabilis limnetica', in a deep stratified lake.</title>
        <authorList>
            <person name="Graf J.S."/>
            <person name="Mayr M.J."/>
            <person name="Marchant H.K."/>
            <person name="Tienken D."/>
            <person name="Hach P.F."/>
            <person name="Brand A."/>
            <person name="Schubert C.J."/>
            <person name="Kuypers M.M."/>
            <person name="Milucka J."/>
        </authorList>
    </citation>
    <scope>NUCLEOTIDE SEQUENCE [LARGE SCALE GENOMIC DNA]</scope>
    <source>
        <strain evidence="4">Zug</strain>
    </source>
</reference>
<dbReference type="AlphaFoldDB" id="A0A2T4TZ47"/>
<comment type="caution">
    <text evidence="3">The sequence shown here is derived from an EMBL/GenBank/DDBJ whole genome shotgun (WGS) entry which is preliminary data.</text>
</comment>
<organism evidence="3 4">
    <name type="scientific">Candidatus Methylomirabilis limnetica</name>
    <dbReference type="NCBI Taxonomy" id="2033718"/>
    <lineage>
        <taxon>Bacteria</taxon>
        <taxon>Candidatus Methylomirabilota</taxon>
        <taxon>Candidatus Methylomirabilia</taxon>
        <taxon>Candidatus Methylomirabilales</taxon>
        <taxon>Candidatus Methylomirabilaceae</taxon>
        <taxon>Candidatus Methylomirabilis</taxon>
    </lineage>
</organism>
<evidence type="ECO:0000259" key="2">
    <source>
        <dbReference type="Pfam" id="PF22296"/>
    </source>
</evidence>
<dbReference type="SUPFAM" id="SSF158446">
    <property type="entry name" value="IVS-encoded protein-like"/>
    <property type="match status" value="1"/>
</dbReference>
<protein>
    <recommendedName>
        <fullName evidence="2">bAvd-like domain-containing protein</fullName>
    </recommendedName>
</protein>
<dbReference type="OrthoDB" id="160926at2"/>